<evidence type="ECO:0000256" key="9">
    <source>
        <dbReference type="ARBA" id="ARBA00023098"/>
    </source>
</evidence>
<evidence type="ECO:0000256" key="6">
    <source>
        <dbReference type="ARBA" id="ARBA00022989"/>
    </source>
</evidence>
<dbReference type="GO" id="GO:0004768">
    <property type="term" value="F:stearoyl-CoA 9-desaturase activity"/>
    <property type="evidence" value="ECO:0007669"/>
    <property type="project" value="TreeGrafter"/>
</dbReference>
<feature type="domain" description="Fatty acid desaturase" evidence="14">
    <location>
        <begin position="77"/>
        <end position="279"/>
    </location>
</feature>
<dbReference type="GO" id="GO:0005789">
    <property type="term" value="C:endoplasmic reticulum membrane"/>
    <property type="evidence" value="ECO:0007669"/>
    <property type="project" value="TreeGrafter"/>
</dbReference>
<evidence type="ECO:0000256" key="8">
    <source>
        <dbReference type="ARBA" id="ARBA00023004"/>
    </source>
</evidence>
<evidence type="ECO:0000256" key="5">
    <source>
        <dbReference type="ARBA" id="ARBA00022832"/>
    </source>
</evidence>
<comment type="subcellular location">
    <subcellularLocation>
        <location evidence="1">Membrane</location>
        <topology evidence="1">Multi-pass membrane protein</topology>
    </subcellularLocation>
</comment>
<evidence type="ECO:0000256" key="2">
    <source>
        <dbReference type="ARBA" id="ARBA00009295"/>
    </source>
</evidence>
<keyword evidence="10 13" id="KW-0472">Membrane</keyword>
<keyword evidence="6 13" id="KW-1133">Transmembrane helix</keyword>
<keyword evidence="4 12" id="KW-0812">Transmembrane</keyword>
<evidence type="ECO:0000259" key="14">
    <source>
        <dbReference type="Pfam" id="PF00487"/>
    </source>
</evidence>
<gene>
    <name evidence="15" type="ORF">PYX00_002834</name>
</gene>
<reference evidence="15" key="1">
    <citation type="journal article" date="2024" name="Gigascience">
        <title>Chromosome-level genome of the poultry shaft louse Menopon gallinae provides insight into the host-switching and adaptive evolution of parasitic lice.</title>
        <authorList>
            <person name="Xu Y."/>
            <person name="Ma L."/>
            <person name="Liu S."/>
            <person name="Liang Y."/>
            <person name="Liu Q."/>
            <person name="He Z."/>
            <person name="Tian L."/>
            <person name="Duan Y."/>
            <person name="Cai W."/>
            <person name="Li H."/>
            <person name="Song F."/>
        </authorList>
    </citation>
    <scope>NUCLEOTIDE SEQUENCE</scope>
    <source>
        <strain evidence="15">Cailab_2023a</strain>
    </source>
</reference>
<comment type="cofactor">
    <cofactor evidence="12">
        <name>Fe(2+)</name>
        <dbReference type="ChEBI" id="CHEBI:29033"/>
    </cofactor>
</comment>
<keyword evidence="9" id="KW-0443">Lipid metabolism</keyword>
<proteinExistence type="inferred from homology"/>
<dbReference type="InterPro" id="IPR015876">
    <property type="entry name" value="Acyl-CoA_DS"/>
</dbReference>
<keyword evidence="5" id="KW-0276">Fatty acid metabolism</keyword>
<evidence type="ECO:0000256" key="7">
    <source>
        <dbReference type="ARBA" id="ARBA00023002"/>
    </source>
</evidence>
<evidence type="ECO:0000256" key="3">
    <source>
        <dbReference type="ARBA" id="ARBA00022516"/>
    </source>
</evidence>
<feature type="transmembrane region" description="Helical" evidence="13">
    <location>
        <begin position="44"/>
        <end position="64"/>
    </location>
</feature>
<dbReference type="InterPro" id="IPR005804">
    <property type="entry name" value="FA_desaturase_dom"/>
</dbReference>
<dbReference type="PANTHER" id="PTHR11351">
    <property type="entry name" value="ACYL-COA DESATURASE"/>
    <property type="match status" value="1"/>
</dbReference>
<evidence type="ECO:0000313" key="15">
    <source>
        <dbReference type="EMBL" id="KAL0274795.1"/>
    </source>
</evidence>
<keyword evidence="3 12" id="KW-0444">Lipid biosynthesis</keyword>
<evidence type="ECO:0000256" key="11">
    <source>
        <dbReference type="ARBA" id="ARBA00023160"/>
    </source>
</evidence>
<feature type="transmembrane region" description="Helical" evidence="13">
    <location>
        <begin position="76"/>
        <end position="97"/>
    </location>
</feature>
<sequence>MAPNLVSTTASEVLYNQHSSNIASNRGNSKGANDDKSKEHKMKIVWRNVILFVYLHLAALYGLYLSLMSAKLYTTMLAYVLYIMGGLGITAGAHRLWAHKSYSAKLPLKIILMIFNSLAFQNSIYEWARDHRVHHKYSETDADPHNAKKGIFFSHIGWLLVKKHPDVISKGKNIDLSDLENDPVVAFQRKYYKRLMVLICFVIPTCIPVYCWGETWSNSFFVATLLRYTVTLNVTWFVNSIAHFIGSKPYDSTMNPVQNLFVSIGALGEGWHNYHHVFPWDYKTAELGNYSTNFTTAFIDFMAKIGWAYDMKTVSPEMIMKRAKRTGDEDGGDVWGWDDKDMKAEDRETALVIGQSKEVKTN</sequence>
<keyword evidence="11 12" id="KW-0275">Fatty acid biosynthesis</keyword>
<evidence type="ECO:0000256" key="12">
    <source>
        <dbReference type="RuleBase" id="RU000581"/>
    </source>
</evidence>
<dbReference type="CDD" id="cd03505">
    <property type="entry name" value="Delta9-FADS-like"/>
    <property type="match status" value="1"/>
</dbReference>
<evidence type="ECO:0000256" key="4">
    <source>
        <dbReference type="ARBA" id="ARBA00022692"/>
    </source>
</evidence>
<organism evidence="15">
    <name type="scientific">Menopon gallinae</name>
    <name type="common">poultry shaft louse</name>
    <dbReference type="NCBI Taxonomy" id="328185"/>
    <lineage>
        <taxon>Eukaryota</taxon>
        <taxon>Metazoa</taxon>
        <taxon>Ecdysozoa</taxon>
        <taxon>Arthropoda</taxon>
        <taxon>Hexapoda</taxon>
        <taxon>Insecta</taxon>
        <taxon>Pterygota</taxon>
        <taxon>Neoptera</taxon>
        <taxon>Paraneoptera</taxon>
        <taxon>Psocodea</taxon>
        <taxon>Troctomorpha</taxon>
        <taxon>Phthiraptera</taxon>
        <taxon>Amblycera</taxon>
        <taxon>Menoponidae</taxon>
        <taxon>Menopon</taxon>
    </lineage>
</organism>
<dbReference type="PRINTS" id="PR00075">
    <property type="entry name" value="FACDDSATRASE"/>
</dbReference>
<feature type="transmembrane region" description="Helical" evidence="13">
    <location>
        <begin position="195"/>
        <end position="213"/>
    </location>
</feature>
<dbReference type="AlphaFoldDB" id="A0AAW2HZT5"/>
<dbReference type="PANTHER" id="PTHR11351:SF31">
    <property type="entry name" value="DESATURASE 1, ISOFORM A-RELATED"/>
    <property type="match status" value="1"/>
</dbReference>
<evidence type="ECO:0000256" key="10">
    <source>
        <dbReference type="ARBA" id="ARBA00023136"/>
    </source>
</evidence>
<keyword evidence="7 12" id="KW-0560">Oxidoreductase</keyword>
<evidence type="ECO:0000256" key="13">
    <source>
        <dbReference type="SAM" id="Phobius"/>
    </source>
</evidence>
<name>A0AAW2HZT5_9NEOP</name>
<dbReference type="GO" id="GO:0005506">
    <property type="term" value="F:iron ion binding"/>
    <property type="evidence" value="ECO:0007669"/>
    <property type="project" value="TreeGrafter"/>
</dbReference>
<comment type="caution">
    <text evidence="15">The sequence shown here is derived from an EMBL/GenBank/DDBJ whole genome shotgun (WGS) entry which is preliminary data.</text>
</comment>
<dbReference type="GO" id="GO:0006636">
    <property type="term" value="P:unsaturated fatty acid biosynthetic process"/>
    <property type="evidence" value="ECO:0007669"/>
    <property type="project" value="TreeGrafter"/>
</dbReference>
<protein>
    <recommendedName>
        <fullName evidence="14">Fatty acid desaturase domain-containing protein</fullName>
    </recommendedName>
</protein>
<accession>A0AAW2HZT5</accession>
<dbReference type="EMBL" id="JARGDH010000002">
    <property type="protein sequence ID" value="KAL0274795.1"/>
    <property type="molecule type" value="Genomic_DNA"/>
</dbReference>
<keyword evidence="8" id="KW-0408">Iron</keyword>
<dbReference type="Pfam" id="PF00487">
    <property type="entry name" value="FA_desaturase"/>
    <property type="match status" value="1"/>
</dbReference>
<comment type="domain">
    <text evidence="12">The histidine box domains are involved in binding the catalytic metal ions.</text>
</comment>
<comment type="similarity">
    <text evidence="2 12">Belongs to the fatty acid desaturase type 1 family.</text>
</comment>
<evidence type="ECO:0000256" key="1">
    <source>
        <dbReference type="ARBA" id="ARBA00004141"/>
    </source>
</evidence>